<gene>
    <name evidence="1" type="ORF">RFULGI_LOCUS5187</name>
</gene>
<evidence type="ECO:0000313" key="1">
    <source>
        <dbReference type="EMBL" id="CAG8564172.1"/>
    </source>
</evidence>
<evidence type="ECO:0000313" key="2">
    <source>
        <dbReference type="Proteomes" id="UP000789396"/>
    </source>
</evidence>
<sequence>MAKVGSEYLLIQQLEFKDSCALKIESSGNESDWNNEGFELELNNAYNIMQHLAPKKSPIILV</sequence>
<dbReference type="AlphaFoldDB" id="A0A9N9BHL9"/>
<comment type="caution">
    <text evidence="1">The sequence shown here is derived from an EMBL/GenBank/DDBJ whole genome shotgun (WGS) entry which is preliminary data.</text>
</comment>
<proteinExistence type="predicted"/>
<protein>
    <submittedName>
        <fullName evidence="1">7634_t:CDS:1</fullName>
    </submittedName>
</protein>
<accession>A0A9N9BHL9</accession>
<dbReference type="Proteomes" id="UP000789396">
    <property type="component" value="Unassembled WGS sequence"/>
</dbReference>
<name>A0A9N9BHL9_9GLOM</name>
<organism evidence="1 2">
    <name type="scientific">Racocetra fulgida</name>
    <dbReference type="NCBI Taxonomy" id="60492"/>
    <lineage>
        <taxon>Eukaryota</taxon>
        <taxon>Fungi</taxon>
        <taxon>Fungi incertae sedis</taxon>
        <taxon>Mucoromycota</taxon>
        <taxon>Glomeromycotina</taxon>
        <taxon>Glomeromycetes</taxon>
        <taxon>Diversisporales</taxon>
        <taxon>Gigasporaceae</taxon>
        <taxon>Racocetra</taxon>
    </lineage>
</organism>
<keyword evidence="2" id="KW-1185">Reference proteome</keyword>
<reference evidence="1" key="1">
    <citation type="submission" date="2021-06" db="EMBL/GenBank/DDBJ databases">
        <authorList>
            <person name="Kallberg Y."/>
            <person name="Tangrot J."/>
            <person name="Rosling A."/>
        </authorList>
    </citation>
    <scope>NUCLEOTIDE SEQUENCE</scope>
    <source>
        <strain evidence="1">IN212</strain>
    </source>
</reference>
<dbReference type="EMBL" id="CAJVPZ010005676">
    <property type="protein sequence ID" value="CAG8564172.1"/>
    <property type="molecule type" value="Genomic_DNA"/>
</dbReference>